<evidence type="ECO:0000256" key="1">
    <source>
        <dbReference type="SAM" id="MobiDB-lite"/>
    </source>
</evidence>
<feature type="region of interest" description="Disordered" evidence="1">
    <location>
        <begin position="472"/>
        <end position="500"/>
    </location>
</feature>
<dbReference type="Pfam" id="PF01585">
    <property type="entry name" value="G-patch"/>
    <property type="match status" value="1"/>
</dbReference>
<feature type="region of interest" description="Disordered" evidence="1">
    <location>
        <begin position="593"/>
        <end position="645"/>
    </location>
</feature>
<dbReference type="SMART" id="SM00443">
    <property type="entry name" value="G_patch"/>
    <property type="match status" value="1"/>
</dbReference>
<gene>
    <name evidence="3" type="ORF">SO694_00095034</name>
</gene>
<evidence type="ECO:0000259" key="2">
    <source>
        <dbReference type="PROSITE" id="PS50174"/>
    </source>
</evidence>
<organism evidence="3 4">
    <name type="scientific">Aureococcus anophagefferens</name>
    <name type="common">Harmful bloom alga</name>
    <dbReference type="NCBI Taxonomy" id="44056"/>
    <lineage>
        <taxon>Eukaryota</taxon>
        <taxon>Sar</taxon>
        <taxon>Stramenopiles</taxon>
        <taxon>Ochrophyta</taxon>
        <taxon>Pelagophyceae</taxon>
        <taxon>Pelagomonadales</taxon>
        <taxon>Pelagomonadaceae</taxon>
        <taxon>Aureococcus</taxon>
    </lineage>
</organism>
<feature type="domain" description="G-patch" evidence="2">
    <location>
        <begin position="504"/>
        <end position="550"/>
    </location>
</feature>
<dbReference type="Proteomes" id="UP001363151">
    <property type="component" value="Unassembled WGS sequence"/>
</dbReference>
<evidence type="ECO:0000313" key="3">
    <source>
        <dbReference type="EMBL" id="KAK7237370.1"/>
    </source>
</evidence>
<feature type="compositionally biased region" description="Low complexity" evidence="1">
    <location>
        <begin position="475"/>
        <end position="487"/>
    </location>
</feature>
<protein>
    <recommendedName>
        <fullName evidence="2">G-patch domain-containing protein</fullName>
    </recommendedName>
</protein>
<dbReference type="EMBL" id="JBBJCI010000251">
    <property type="protein sequence ID" value="KAK7237370.1"/>
    <property type="molecule type" value="Genomic_DNA"/>
</dbReference>
<sequence>MPHTRANAQRGSGVSLLAAAAPMPTPVQPAVGLNALLAAAGRIEASDPKSVQSRPRSRLGKVELRLRGAEVWEPKSVRDRAPKVFFDDAYPAEEPAAPVKKTKPKTKKTPVLSSRACLVTGVRRTICSCNSEGCGSYLCMVTGAQRNKCDCGAKGCGASLCPKTGLERARCDCGDGDCGASLCPTTGLKRALCDCGAKGCGASLCPTTGRVRGDCECDDDDCGAWLCPRTKKRQGDCPCRRLECGARLCPTTGRVRCVCECDDDKCGASLCARTKLPKWHCSCRSEECGGSLCDETKVEKRLCKCGADGCGAAVACNVLAGFLRAVKRRGGKVDFPFVAVAKAEAFWGLTVAQVMEYLVATYPGSAADVRRMWTMGVLNVDHIVPRNKVLKDMGPFVDRHNNTLPAFDYVNRIVHLQLARPAINSSKGDKFPQSTSAALARRVALMPRGKLSPSKFASWIAAVRKDVREGNYEIGDPAPMSSSSAAADDADGPPVPTRTQSALTGSLAEKMMKSMGWKEGQGLGKKGEGIVKHVTVERRLEGQGLGLELDGGGNTAFGTTASGFSNALASLSAKYGRARPTRGVVVRRVVRRRGGAPEARREAQQEVRAARGHHKKKDLKAKKKKKKKKREAADDDDDAAAEEAR</sequence>
<dbReference type="PANTHER" id="PTHR23149">
    <property type="entry name" value="G PATCH DOMAIN CONTAINING PROTEIN"/>
    <property type="match status" value="1"/>
</dbReference>
<dbReference type="InterPro" id="IPR050656">
    <property type="entry name" value="PINX1"/>
</dbReference>
<feature type="compositionally biased region" description="Basic residues" evidence="1">
    <location>
        <begin position="610"/>
        <end position="630"/>
    </location>
</feature>
<comment type="caution">
    <text evidence="3">The sequence shown here is derived from an EMBL/GenBank/DDBJ whole genome shotgun (WGS) entry which is preliminary data.</text>
</comment>
<feature type="compositionally biased region" description="Basic and acidic residues" evidence="1">
    <location>
        <begin position="598"/>
        <end position="609"/>
    </location>
</feature>
<dbReference type="PROSITE" id="PS50174">
    <property type="entry name" value="G_PATCH"/>
    <property type="match status" value="1"/>
</dbReference>
<evidence type="ECO:0000313" key="4">
    <source>
        <dbReference type="Proteomes" id="UP001363151"/>
    </source>
</evidence>
<name>A0ABR1FSD8_AURAN</name>
<accession>A0ABR1FSD8</accession>
<feature type="compositionally biased region" description="Acidic residues" evidence="1">
    <location>
        <begin position="633"/>
        <end position="645"/>
    </location>
</feature>
<reference evidence="3 4" key="1">
    <citation type="submission" date="2024-03" db="EMBL/GenBank/DDBJ databases">
        <title>Aureococcus anophagefferens CCMP1851 and Kratosvirus quantuckense: Draft genome of a second virus-susceptible host strain in the model system.</title>
        <authorList>
            <person name="Chase E."/>
            <person name="Truchon A.R."/>
            <person name="Schepens W."/>
            <person name="Wilhelm S.W."/>
        </authorList>
    </citation>
    <scope>NUCLEOTIDE SEQUENCE [LARGE SCALE GENOMIC DNA]</scope>
    <source>
        <strain evidence="3 4">CCMP1851</strain>
    </source>
</reference>
<proteinExistence type="predicted"/>
<keyword evidence="4" id="KW-1185">Reference proteome</keyword>
<dbReference type="InterPro" id="IPR000467">
    <property type="entry name" value="G_patch_dom"/>
</dbReference>